<dbReference type="Gene3D" id="3.90.1140.10">
    <property type="entry name" value="Cyclic phosphodiesterase"/>
    <property type="match status" value="1"/>
</dbReference>
<dbReference type="InterPro" id="IPR009097">
    <property type="entry name" value="Cyclic_Pdiesterase"/>
</dbReference>
<dbReference type="EMBL" id="JBHSPC010000042">
    <property type="protein sequence ID" value="MFC5671645.1"/>
    <property type="molecule type" value="Genomic_DNA"/>
</dbReference>
<sequence length="180" mass="20196">MHSVELLPDLATERAVRDVWRRLADAGLPSLATHPHPTNRPHLTLVTTDHLPPQTHAHLKHSFAQALPLPLRLDGPLRFSGRTRVLAWAVRPDEALVRLHETVWRMLRDAPESGSTNPLLDPVRWVPHVTLSRSRGTVRAELPDGLFPHTSDALPGILTGWWTSARHYDSVLRTAERLGP</sequence>
<protein>
    <submittedName>
        <fullName evidence="1">2'-5' RNA ligase family protein</fullName>
    </submittedName>
</protein>
<evidence type="ECO:0000313" key="2">
    <source>
        <dbReference type="Proteomes" id="UP001596183"/>
    </source>
</evidence>
<dbReference type="Proteomes" id="UP001596183">
    <property type="component" value="Unassembled WGS sequence"/>
</dbReference>
<proteinExistence type="predicted"/>
<evidence type="ECO:0000313" key="1">
    <source>
        <dbReference type="EMBL" id="MFC5671645.1"/>
    </source>
</evidence>
<dbReference type="GO" id="GO:0016874">
    <property type="term" value="F:ligase activity"/>
    <property type="evidence" value="ECO:0007669"/>
    <property type="project" value="UniProtKB-KW"/>
</dbReference>
<dbReference type="SUPFAM" id="SSF55144">
    <property type="entry name" value="LigT-like"/>
    <property type="match status" value="1"/>
</dbReference>
<gene>
    <name evidence="1" type="ORF">ACFP2V_16400</name>
</gene>
<accession>A0ABW0XNY8</accession>
<keyword evidence="2" id="KW-1185">Reference proteome</keyword>
<organism evidence="1 2">
    <name type="scientific">Streptomyces incanus</name>
    <dbReference type="NCBI Taxonomy" id="887453"/>
    <lineage>
        <taxon>Bacteria</taxon>
        <taxon>Bacillati</taxon>
        <taxon>Actinomycetota</taxon>
        <taxon>Actinomycetes</taxon>
        <taxon>Kitasatosporales</taxon>
        <taxon>Streptomycetaceae</taxon>
        <taxon>Streptomyces</taxon>
    </lineage>
</organism>
<dbReference type="Pfam" id="PF13563">
    <property type="entry name" value="2_5_RNA_ligase2"/>
    <property type="match status" value="1"/>
</dbReference>
<comment type="caution">
    <text evidence="1">The sequence shown here is derived from an EMBL/GenBank/DDBJ whole genome shotgun (WGS) entry which is preliminary data.</text>
</comment>
<dbReference type="RefSeq" id="WP_381212098.1">
    <property type="nucleotide sequence ID" value="NZ_JBHSPC010000042.1"/>
</dbReference>
<keyword evidence="1" id="KW-0436">Ligase</keyword>
<name>A0ABW0XNY8_9ACTN</name>
<reference evidence="2" key="1">
    <citation type="journal article" date="2019" name="Int. J. Syst. Evol. Microbiol.">
        <title>The Global Catalogue of Microorganisms (GCM) 10K type strain sequencing project: providing services to taxonomists for standard genome sequencing and annotation.</title>
        <authorList>
            <consortium name="The Broad Institute Genomics Platform"/>
            <consortium name="The Broad Institute Genome Sequencing Center for Infectious Disease"/>
            <person name="Wu L."/>
            <person name="Ma J."/>
        </authorList>
    </citation>
    <scope>NUCLEOTIDE SEQUENCE [LARGE SCALE GENOMIC DNA]</scope>
    <source>
        <strain evidence="2">JCM 13852</strain>
    </source>
</reference>